<dbReference type="GO" id="GO:0030246">
    <property type="term" value="F:carbohydrate binding"/>
    <property type="evidence" value="ECO:0007669"/>
    <property type="project" value="InterPro"/>
</dbReference>
<proteinExistence type="predicted"/>
<evidence type="ECO:0000313" key="2">
    <source>
        <dbReference type="Proteomes" id="UP000214975"/>
    </source>
</evidence>
<dbReference type="InterPro" id="IPR014718">
    <property type="entry name" value="GH-type_carb-bd"/>
</dbReference>
<organism evidence="1 2">
    <name type="scientific">Thermoanaerobacterium thermosaccharolyticum</name>
    <name type="common">Clostridium thermosaccharolyticum</name>
    <dbReference type="NCBI Taxonomy" id="1517"/>
    <lineage>
        <taxon>Bacteria</taxon>
        <taxon>Bacillati</taxon>
        <taxon>Bacillota</taxon>
        <taxon>Clostridia</taxon>
        <taxon>Thermoanaerobacterales</taxon>
        <taxon>Thermoanaerobacteraceae</taxon>
        <taxon>Thermoanaerobacterium</taxon>
    </lineage>
</organism>
<dbReference type="PANTHER" id="PTHR11122">
    <property type="entry name" value="APOSPORY-ASSOCIATED PROTEIN C-RELATED"/>
    <property type="match status" value="1"/>
</dbReference>
<dbReference type="SUPFAM" id="SSF74650">
    <property type="entry name" value="Galactose mutarotase-like"/>
    <property type="match status" value="1"/>
</dbReference>
<dbReference type="Gene3D" id="2.70.98.10">
    <property type="match status" value="1"/>
</dbReference>
<dbReference type="PANTHER" id="PTHR11122:SF13">
    <property type="entry name" value="GLUCOSE-6-PHOSPHATE 1-EPIMERASE"/>
    <property type="match status" value="1"/>
</dbReference>
<dbReference type="GO" id="GO:0016853">
    <property type="term" value="F:isomerase activity"/>
    <property type="evidence" value="ECO:0007669"/>
    <property type="project" value="InterPro"/>
</dbReference>
<accession>A0A223HX25</accession>
<dbReference type="InterPro" id="IPR011013">
    <property type="entry name" value="Gal_mutarotase_sf_dom"/>
</dbReference>
<sequence>MYRVEKYMDKFETYRLYDLKNNSFFEVVPERGGVITRFVYNGKEILYLDKETLYDTTKNLRGGIPILFPICGYLKDEKYTIDGREYNMKQHGIARLYKWGVVKTSVDDSASITLKFTSSSETREIYPFDFELIFTYILKNGMLTIEQQYINMSEKNMIFYSGFHPYFYIENKDDALIFVDSDVCYDAIDKKQLIFNGKIDSKKPEVNLIFESKSNECHAVDKKRNMKITLKYDEVFKYVVVWSLHDKEFICIEPWMAKPDSMNTKGDIKMLKPGEDLKTVFSISASME</sequence>
<gene>
    <name evidence="1" type="ORF">Thert_00883</name>
</gene>
<protein>
    <submittedName>
        <fullName evidence="1">Aldose 1-epimerase</fullName>
    </submittedName>
</protein>
<dbReference type="RefSeq" id="WP_094396989.1">
    <property type="nucleotide sequence ID" value="NZ_CP016893.1"/>
</dbReference>
<dbReference type="EMBL" id="CP016893">
    <property type="protein sequence ID" value="AST57018.1"/>
    <property type="molecule type" value="Genomic_DNA"/>
</dbReference>
<dbReference type="AlphaFoldDB" id="A0A223HX25"/>
<name>A0A223HX25_THETR</name>
<dbReference type="Proteomes" id="UP000214975">
    <property type="component" value="Chromosome"/>
</dbReference>
<dbReference type="Pfam" id="PF01263">
    <property type="entry name" value="Aldose_epim"/>
    <property type="match status" value="1"/>
</dbReference>
<evidence type="ECO:0000313" key="1">
    <source>
        <dbReference type="EMBL" id="AST57018.1"/>
    </source>
</evidence>
<dbReference type="GO" id="GO:0005975">
    <property type="term" value="P:carbohydrate metabolic process"/>
    <property type="evidence" value="ECO:0007669"/>
    <property type="project" value="InterPro"/>
</dbReference>
<reference evidence="1 2" key="1">
    <citation type="submission" date="2016-08" db="EMBL/GenBank/DDBJ databases">
        <title>A novel genetic cassette of butanologenic Thermoanaerobacterium thermosaccharolyticum that directly convert cellulose to butanol.</title>
        <authorList>
            <person name="Li T."/>
            <person name="He J."/>
        </authorList>
    </citation>
    <scope>NUCLEOTIDE SEQUENCE [LARGE SCALE GENOMIC DNA]</scope>
    <source>
        <strain evidence="1 2">TG57</strain>
    </source>
</reference>
<dbReference type="InterPro" id="IPR008183">
    <property type="entry name" value="Aldose_1/G6P_1-epimerase"/>
</dbReference>